<dbReference type="Pfam" id="PF02627">
    <property type="entry name" value="CMD"/>
    <property type="match status" value="1"/>
</dbReference>
<protein>
    <submittedName>
        <fullName evidence="2">Carboxymuconolactone decarboxylase family protein</fullName>
    </submittedName>
</protein>
<sequence>MRVDKLNPETLTPRQREVFDKIAGKRGRLGAPFQVWLNSPELCERVEALGSFLRWDSHLPLRLRELSLLLAARHFDAQYSWNAHVDVALAEGIPAAAIDAIARNVAPAFDNDEDAVFYDLCTQILREHFVSQETFDRAVATFGVEGVVDTIGSLGNFSMLAMLLNTFEVDLQADRTPPYPDIRGYERVSGVSVDA</sequence>
<evidence type="ECO:0000313" key="2">
    <source>
        <dbReference type="EMBL" id="GAA1704405.1"/>
    </source>
</evidence>
<comment type="caution">
    <text evidence="2">The sequence shown here is derived from an EMBL/GenBank/DDBJ whole genome shotgun (WGS) entry which is preliminary data.</text>
</comment>
<dbReference type="Gene3D" id="1.20.1290.10">
    <property type="entry name" value="AhpD-like"/>
    <property type="match status" value="1"/>
</dbReference>
<gene>
    <name evidence="2" type="ORF">GCM10009808_22860</name>
</gene>
<reference evidence="2 3" key="1">
    <citation type="journal article" date="2019" name="Int. J. Syst. Evol. Microbiol.">
        <title>The Global Catalogue of Microorganisms (GCM) 10K type strain sequencing project: providing services to taxonomists for standard genome sequencing and annotation.</title>
        <authorList>
            <consortium name="The Broad Institute Genomics Platform"/>
            <consortium name="The Broad Institute Genome Sequencing Center for Infectious Disease"/>
            <person name="Wu L."/>
            <person name="Ma J."/>
        </authorList>
    </citation>
    <scope>NUCLEOTIDE SEQUENCE [LARGE SCALE GENOMIC DNA]</scope>
    <source>
        <strain evidence="2 3">JCM 15577</strain>
    </source>
</reference>
<dbReference type="Proteomes" id="UP001501690">
    <property type="component" value="Unassembled WGS sequence"/>
</dbReference>
<evidence type="ECO:0000313" key="3">
    <source>
        <dbReference type="Proteomes" id="UP001501690"/>
    </source>
</evidence>
<dbReference type="InterPro" id="IPR029032">
    <property type="entry name" value="AhpD-like"/>
</dbReference>
<evidence type="ECO:0000259" key="1">
    <source>
        <dbReference type="Pfam" id="PF02627"/>
    </source>
</evidence>
<dbReference type="PANTHER" id="PTHR34846:SF11">
    <property type="entry name" value="4-CARBOXYMUCONOLACTONE DECARBOXYLASE FAMILY PROTEIN (AFU_ORTHOLOGUE AFUA_6G11590)"/>
    <property type="match status" value="1"/>
</dbReference>
<feature type="domain" description="Carboxymuconolactone decarboxylase-like" evidence="1">
    <location>
        <begin position="40"/>
        <end position="109"/>
    </location>
</feature>
<dbReference type="SUPFAM" id="SSF69118">
    <property type="entry name" value="AhpD-like"/>
    <property type="match status" value="1"/>
</dbReference>
<organism evidence="2 3">
    <name type="scientific">Microbacterium sediminicola</name>
    <dbReference type="NCBI Taxonomy" id="415210"/>
    <lineage>
        <taxon>Bacteria</taxon>
        <taxon>Bacillati</taxon>
        <taxon>Actinomycetota</taxon>
        <taxon>Actinomycetes</taxon>
        <taxon>Micrococcales</taxon>
        <taxon>Microbacteriaceae</taxon>
        <taxon>Microbacterium</taxon>
    </lineage>
</organism>
<proteinExistence type="predicted"/>
<name>A0ABN2IG10_9MICO</name>
<dbReference type="InterPro" id="IPR003779">
    <property type="entry name" value="CMD-like"/>
</dbReference>
<dbReference type="EMBL" id="BAAAPL010000002">
    <property type="protein sequence ID" value="GAA1704405.1"/>
    <property type="molecule type" value="Genomic_DNA"/>
</dbReference>
<accession>A0ABN2IG10</accession>
<dbReference type="RefSeq" id="WP_344072695.1">
    <property type="nucleotide sequence ID" value="NZ_BAAAPL010000002.1"/>
</dbReference>
<keyword evidence="3" id="KW-1185">Reference proteome</keyword>
<dbReference type="PANTHER" id="PTHR34846">
    <property type="entry name" value="4-CARBOXYMUCONOLACTONE DECARBOXYLASE FAMILY PROTEIN (AFU_ORTHOLOGUE AFUA_6G11590)"/>
    <property type="match status" value="1"/>
</dbReference>